<evidence type="ECO:0000256" key="2">
    <source>
        <dbReference type="ARBA" id="ARBA00012528"/>
    </source>
</evidence>
<name>A0A917FT75_9GAMM</name>
<keyword evidence="6" id="KW-0812">Transmembrane</keyword>
<comment type="caution">
    <text evidence="8">The sequence shown here is derived from an EMBL/GenBank/DDBJ whole genome shotgun (WGS) entry which is preliminary data.</text>
</comment>
<gene>
    <name evidence="8" type="ORF">GCM10011365_25210</name>
</gene>
<dbReference type="SUPFAM" id="SSF55073">
    <property type="entry name" value="Nucleotide cyclase"/>
    <property type="match status" value="1"/>
</dbReference>
<dbReference type="PROSITE" id="PS50887">
    <property type="entry name" value="GGDEF"/>
    <property type="match status" value="1"/>
</dbReference>
<feature type="coiled-coil region" evidence="5">
    <location>
        <begin position="25"/>
        <end position="64"/>
    </location>
</feature>
<dbReference type="SMART" id="SM00028">
    <property type="entry name" value="TPR"/>
    <property type="match status" value="4"/>
</dbReference>
<comment type="cofactor">
    <cofactor evidence="1">
        <name>Mg(2+)</name>
        <dbReference type="ChEBI" id="CHEBI:18420"/>
    </cofactor>
</comment>
<dbReference type="InterPro" id="IPR050469">
    <property type="entry name" value="Diguanylate_Cyclase"/>
</dbReference>
<dbReference type="FunFam" id="3.30.70.270:FF:000001">
    <property type="entry name" value="Diguanylate cyclase domain protein"/>
    <property type="match status" value="1"/>
</dbReference>
<dbReference type="EMBL" id="BMEO01000020">
    <property type="protein sequence ID" value="GGG02989.1"/>
    <property type="molecule type" value="Genomic_DNA"/>
</dbReference>
<dbReference type="PROSITE" id="PS50005">
    <property type="entry name" value="TPR"/>
    <property type="match status" value="2"/>
</dbReference>
<keyword evidence="6" id="KW-1133">Transmembrane helix</keyword>
<dbReference type="SMART" id="SM00267">
    <property type="entry name" value="GGDEF"/>
    <property type="match status" value="1"/>
</dbReference>
<dbReference type="InterPro" id="IPR019734">
    <property type="entry name" value="TPR_rpt"/>
</dbReference>
<dbReference type="InterPro" id="IPR029787">
    <property type="entry name" value="Nucleotide_cyclase"/>
</dbReference>
<keyword evidence="6" id="KW-0472">Membrane</keyword>
<dbReference type="Gene3D" id="1.25.40.10">
    <property type="entry name" value="Tetratricopeptide repeat domain"/>
    <property type="match status" value="2"/>
</dbReference>
<dbReference type="CDD" id="cd01949">
    <property type="entry name" value="GGDEF"/>
    <property type="match status" value="1"/>
</dbReference>
<keyword evidence="5" id="KW-0175">Coiled coil</keyword>
<accession>A0A917FT75</accession>
<dbReference type="Gene3D" id="3.30.70.270">
    <property type="match status" value="1"/>
</dbReference>
<evidence type="ECO:0000259" key="7">
    <source>
        <dbReference type="PROSITE" id="PS50887"/>
    </source>
</evidence>
<dbReference type="GO" id="GO:0043709">
    <property type="term" value="P:cell adhesion involved in single-species biofilm formation"/>
    <property type="evidence" value="ECO:0007669"/>
    <property type="project" value="TreeGrafter"/>
</dbReference>
<reference evidence="8" key="1">
    <citation type="journal article" date="2014" name="Int. J. Syst. Evol. Microbiol.">
        <title>Complete genome sequence of Corynebacterium casei LMG S-19264T (=DSM 44701T), isolated from a smear-ripened cheese.</title>
        <authorList>
            <consortium name="US DOE Joint Genome Institute (JGI-PGF)"/>
            <person name="Walter F."/>
            <person name="Albersmeier A."/>
            <person name="Kalinowski J."/>
            <person name="Ruckert C."/>
        </authorList>
    </citation>
    <scope>NUCLEOTIDE SEQUENCE</scope>
    <source>
        <strain evidence="8">CGMCC 1.12181</strain>
    </source>
</reference>
<dbReference type="InterPro" id="IPR043128">
    <property type="entry name" value="Rev_trsase/Diguanyl_cyclase"/>
</dbReference>
<proteinExistence type="predicted"/>
<dbReference type="AlphaFoldDB" id="A0A917FT75"/>
<dbReference type="Proteomes" id="UP000605253">
    <property type="component" value="Unassembled WGS sequence"/>
</dbReference>
<comment type="catalytic activity">
    <reaction evidence="3">
        <text>2 GTP = 3',3'-c-di-GMP + 2 diphosphate</text>
        <dbReference type="Rhea" id="RHEA:24898"/>
        <dbReference type="ChEBI" id="CHEBI:33019"/>
        <dbReference type="ChEBI" id="CHEBI:37565"/>
        <dbReference type="ChEBI" id="CHEBI:58805"/>
        <dbReference type="EC" id="2.7.7.65"/>
    </reaction>
</comment>
<dbReference type="GO" id="GO:1902201">
    <property type="term" value="P:negative regulation of bacterial-type flagellum-dependent cell motility"/>
    <property type="evidence" value="ECO:0007669"/>
    <property type="project" value="TreeGrafter"/>
</dbReference>
<evidence type="ECO:0000256" key="6">
    <source>
        <dbReference type="SAM" id="Phobius"/>
    </source>
</evidence>
<sequence length="592" mass="67407">MEGGILNIFQRLWLTFVLCCLVIDLSLADKDYDQYLNECQSLEDDQARQALNLAEKKLSQLSKQQSPLIVSGFLGCAAWAAVNLNETELALNYASDLELMINDINDSEAKINLLRRVGGVFHQLGQRVAAVDNYQKAMELAESLNIQKAQIPILVNLGVLHSQIREEDQAIKIYRQALALMSEHNDFTYQAPVLFNLALTLNGQHRYNESLTVFHEIEKMLTPQWPDSRKAQVYGGLASVYISLKNHVKAQEYNQKALAILSEKEDKSILYYLSLTNRADILIANNQPQQALAIADEVWQYYQAQENREQLLGVNNPLYALSNVYESVNKPIKALAIRKLATEIDEDFQDTFNKEAMAQMQARLSDSQQRKQLAELKTQQIKDQIELNAIQHNRQLILLLVAFGSMLVFIYFYWQRQTNKRLHAISIRDSLTQLGNRRAIDEWLSARNMPNPPNQRLMWLIDLDLFKDVNDQYGHEAGDEVLKALAKTLTGFVNSERMVARWGGEEFMIISDDLTESEMEKFCDNLMKSIATTNIYYENQQISVTASIGVCEIKAQGDKAWHQALSAADKALYQAKDKGRNCMVCGDIKASY</sequence>
<keyword evidence="4" id="KW-0802">TPR repeat</keyword>
<dbReference type="SUPFAM" id="SSF48452">
    <property type="entry name" value="TPR-like"/>
    <property type="match status" value="1"/>
</dbReference>
<dbReference type="GO" id="GO:0052621">
    <property type="term" value="F:diguanylate cyclase activity"/>
    <property type="evidence" value="ECO:0007669"/>
    <property type="project" value="UniProtKB-EC"/>
</dbReference>
<dbReference type="PANTHER" id="PTHR45138">
    <property type="entry name" value="REGULATORY COMPONENTS OF SENSORY TRANSDUCTION SYSTEM"/>
    <property type="match status" value="1"/>
</dbReference>
<evidence type="ECO:0000256" key="3">
    <source>
        <dbReference type="ARBA" id="ARBA00034247"/>
    </source>
</evidence>
<feature type="domain" description="GGDEF" evidence="7">
    <location>
        <begin position="454"/>
        <end position="588"/>
    </location>
</feature>
<organism evidence="8 9">
    <name type="scientific">Marinicella pacifica</name>
    <dbReference type="NCBI Taxonomy" id="1171543"/>
    <lineage>
        <taxon>Bacteria</taxon>
        <taxon>Pseudomonadati</taxon>
        <taxon>Pseudomonadota</taxon>
        <taxon>Gammaproteobacteria</taxon>
        <taxon>Lysobacterales</taxon>
        <taxon>Marinicellaceae</taxon>
        <taxon>Marinicella</taxon>
    </lineage>
</organism>
<dbReference type="EC" id="2.7.7.65" evidence="2"/>
<protein>
    <recommendedName>
        <fullName evidence="2">diguanylate cyclase</fullName>
        <ecNumber evidence="2">2.7.7.65</ecNumber>
    </recommendedName>
</protein>
<feature type="transmembrane region" description="Helical" evidence="6">
    <location>
        <begin position="396"/>
        <end position="414"/>
    </location>
</feature>
<reference evidence="8" key="2">
    <citation type="submission" date="2020-09" db="EMBL/GenBank/DDBJ databases">
        <authorList>
            <person name="Sun Q."/>
            <person name="Zhou Y."/>
        </authorList>
    </citation>
    <scope>NUCLEOTIDE SEQUENCE</scope>
    <source>
        <strain evidence="8">CGMCC 1.12181</strain>
    </source>
</reference>
<evidence type="ECO:0000313" key="8">
    <source>
        <dbReference type="EMBL" id="GGG02989.1"/>
    </source>
</evidence>
<dbReference type="Pfam" id="PF13424">
    <property type="entry name" value="TPR_12"/>
    <property type="match status" value="1"/>
</dbReference>
<keyword evidence="9" id="KW-1185">Reference proteome</keyword>
<dbReference type="InterPro" id="IPR011990">
    <property type="entry name" value="TPR-like_helical_dom_sf"/>
</dbReference>
<dbReference type="Pfam" id="PF00990">
    <property type="entry name" value="GGDEF"/>
    <property type="match status" value="1"/>
</dbReference>
<feature type="repeat" description="TPR" evidence="4">
    <location>
        <begin position="111"/>
        <end position="144"/>
    </location>
</feature>
<evidence type="ECO:0000256" key="5">
    <source>
        <dbReference type="SAM" id="Coils"/>
    </source>
</evidence>
<dbReference type="InterPro" id="IPR000160">
    <property type="entry name" value="GGDEF_dom"/>
</dbReference>
<evidence type="ECO:0000313" key="9">
    <source>
        <dbReference type="Proteomes" id="UP000605253"/>
    </source>
</evidence>
<dbReference type="PANTHER" id="PTHR45138:SF9">
    <property type="entry name" value="DIGUANYLATE CYCLASE DGCM-RELATED"/>
    <property type="match status" value="1"/>
</dbReference>
<dbReference type="NCBIfam" id="TIGR00254">
    <property type="entry name" value="GGDEF"/>
    <property type="match status" value="1"/>
</dbReference>
<feature type="repeat" description="TPR" evidence="4">
    <location>
        <begin position="151"/>
        <end position="184"/>
    </location>
</feature>
<evidence type="ECO:0000256" key="1">
    <source>
        <dbReference type="ARBA" id="ARBA00001946"/>
    </source>
</evidence>
<dbReference type="GO" id="GO:0005886">
    <property type="term" value="C:plasma membrane"/>
    <property type="evidence" value="ECO:0007669"/>
    <property type="project" value="TreeGrafter"/>
</dbReference>
<evidence type="ECO:0000256" key="4">
    <source>
        <dbReference type="PROSITE-ProRule" id="PRU00339"/>
    </source>
</evidence>